<evidence type="ECO:0000313" key="3">
    <source>
        <dbReference type="Proteomes" id="UP000314294"/>
    </source>
</evidence>
<evidence type="ECO:0000256" key="1">
    <source>
        <dbReference type="SAM" id="MobiDB-lite"/>
    </source>
</evidence>
<dbReference type="AlphaFoldDB" id="A0A4Z2J150"/>
<comment type="caution">
    <text evidence="2">The sequence shown here is derived from an EMBL/GenBank/DDBJ whole genome shotgun (WGS) entry which is preliminary data.</text>
</comment>
<name>A0A4Z2J150_9TELE</name>
<accession>A0A4Z2J150</accession>
<keyword evidence="3" id="KW-1185">Reference proteome</keyword>
<proteinExistence type="predicted"/>
<feature type="region of interest" description="Disordered" evidence="1">
    <location>
        <begin position="74"/>
        <end position="153"/>
    </location>
</feature>
<gene>
    <name evidence="2" type="ORF">EYF80_005943</name>
</gene>
<dbReference type="Proteomes" id="UP000314294">
    <property type="component" value="Unassembled WGS sequence"/>
</dbReference>
<dbReference type="EMBL" id="SRLO01000031">
    <property type="protein sequence ID" value="TNN83767.1"/>
    <property type="molecule type" value="Genomic_DNA"/>
</dbReference>
<sequence>MATEYRPAPNIDVGGRNIDPEEDRKICCEHNKYRVTVIQVRRNGIILTDRGSEDHSEANRQWPAHIEELLTRGTHGHSGQTSHNSCCVPGGPNHQRSSEEMTSQYLLGPEQGCTGLQGRGSQGWRAMGQHRTQPGERKAPQARQPRHQHGHNMLSRIRLKCEESVRRQTVV</sequence>
<protein>
    <submittedName>
        <fullName evidence="2">Uncharacterized protein</fullName>
    </submittedName>
</protein>
<evidence type="ECO:0000313" key="2">
    <source>
        <dbReference type="EMBL" id="TNN83767.1"/>
    </source>
</evidence>
<organism evidence="2 3">
    <name type="scientific">Liparis tanakae</name>
    <name type="common">Tanaka's snailfish</name>
    <dbReference type="NCBI Taxonomy" id="230148"/>
    <lineage>
        <taxon>Eukaryota</taxon>
        <taxon>Metazoa</taxon>
        <taxon>Chordata</taxon>
        <taxon>Craniata</taxon>
        <taxon>Vertebrata</taxon>
        <taxon>Euteleostomi</taxon>
        <taxon>Actinopterygii</taxon>
        <taxon>Neopterygii</taxon>
        <taxon>Teleostei</taxon>
        <taxon>Neoteleostei</taxon>
        <taxon>Acanthomorphata</taxon>
        <taxon>Eupercaria</taxon>
        <taxon>Perciformes</taxon>
        <taxon>Cottioidei</taxon>
        <taxon>Cottales</taxon>
        <taxon>Liparidae</taxon>
        <taxon>Liparis</taxon>
    </lineage>
</organism>
<reference evidence="2 3" key="1">
    <citation type="submission" date="2019-03" db="EMBL/GenBank/DDBJ databases">
        <title>First draft genome of Liparis tanakae, snailfish: a comprehensive survey of snailfish specific genes.</title>
        <authorList>
            <person name="Kim W."/>
            <person name="Song I."/>
            <person name="Jeong J.-H."/>
            <person name="Kim D."/>
            <person name="Kim S."/>
            <person name="Ryu S."/>
            <person name="Song J.Y."/>
            <person name="Lee S.K."/>
        </authorList>
    </citation>
    <scope>NUCLEOTIDE SEQUENCE [LARGE SCALE GENOMIC DNA]</scope>
    <source>
        <tissue evidence="2">Muscle</tissue>
    </source>
</reference>